<sequence length="302" mass="31686">MKPSGFTYHRPQTVDEALDVLGRVGPEGKVLAGGQSLVPMMNMRLAAPAELIDINRLTALDYVQVEGDGAGAAVRVGATARHTTVERDTAAFTVLPLLRQALSHVAHSTIRNQGTTVGSLVHADPAGEMTAVLALLDGSVEVRSAHGARCVSASDFFVGPLESCLEPDELATSAVFPVPEGRSGSAWLEVARRHGDYAVCGVGAVLRLDGDARVVAARTGYISVDATPVVLDLGEVIGRVPYDTADWDAAGRYAAAQLQPEGDIHASAAYRRQLAGVLTSRALSAAARHALARHDIMTEVPQ</sequence>
<dbReference type="Gene3D" id="3.30.390.50">
    <property type="entry name" value="CO dehydrogenase flavoprotein, C-terminal domain"/>
    <property type="match status" value="1"/>
</dbReference>
<dbReference type="SUPFAM" id="SSF56176">
    <property type="entry name" value="FAD-binding/transporter-associated domain-like"/>
    <property type="match status" value="1"/>
</dbReference>
<dbReference type="RefSeq" id="WP_112258729.1">
    <property type="nucleotide sequence ID" value="NZ_QMIG01000013.1"/>
</dbReference>
<evidence type="ECO:0000256" key="2">
    <source>
        <dbReference type="ARBA" id="ARBA00022827"/>
    </source>
</evidence>
<dbReference type="GO" id="GO:0016491">
    <property type="term" value="F:oxidoreductase activity"/>
    <property type="evidence" value="ECO:0007669"/>
    <property type="project" value="UniProtKB-KW"/>
</dbReference>
<feature type="domain" description="FAD-binding PCMH-type" evidence="4">
    <location>
        <begin position="1"/>
        <end position="181"/>
    </location>
</feature>
<keyword evidence="1" id="KW-0285">Flavoprotein</keyword>
<dbReference type="Gene3D" id="3.30.43.10">
    <property type="entry name" value="Uridine Diphospho-n-acetylenolpyruvylglucosamine Reductase, domain 2"/>
    <property type="match status" value="1"/>
</dbReference>
<evidence type="ECO:0000256" key="3">
    <source>
        <dbReference type="ARBA" id="ARBA00023002"/>
    </source>
</evidence>
<keyword evidence="3" id="KW-0560">Oxidoreductase</keyword>
<dbReference type="InterPro" id="IPR002346">
    <property type="entry name" value="Mopterin_DH_FAD-bd"/>
</dbReference>
<dbReference type="InterPro" id="IPR036683">
    <property type="entry name" value="CO_DH_flav_C_dom_sf"/>
</dbReference>
<dbReference type="SUPFAM" id="SSF55447">
    <property type="entry name" value="CO dehydrogenase flavoprotein C-terminal domain-like"/>
    <property type="match status" value="1"/>
</dbReference>
<dbReference type="Pfam" id="PF03450">
    <property type="entry name" value="CO_deh_flav_C"/>
    <property type="match status" value="1"/>
</dbReference>
<evidence type="ECO:0000313" key="5">
    <source>
        <dbReference type="EMBL" id="RAW13218.1"/>
    </source>
</evidence>
<dbReference type="InterPro" id="IPR036318">
    <property type="entry name" value="FAD-bd_PCMH-like_sf"/>
</dbReference>
<reference evidence="5 6" key="1">
    <citation type="submission" date="2018-06" db="EMBL/GenBank/DDBJ databases">
        <title>Phytoactinopolyspora halophila sp. nov., a novel halophilic actinomycete isolated from a saline soil in China.</title>
        <authorList>
            <person name="Tang S.-K."/>
        </authorList>
    </citation>
    <scope>NUCLEOTIDE SEQUENCE [LARGE SCALE GENOMIC DNA]</scope>
    <source>
        <strain evidence="5 6">YIM 96934</strain>
    </source>
</reference>
<dbReference type="PANTHER" id="PTHR42659:SF2">
    <property type="entry name" value="XANTHINE DEHYDROGENASE SUBUNIT C-RELATED"/>
    <property type="match status" value="1"/>
</dbReference>
<keyword evidence="2" id="KW-0274">FAD</keyword>
<dbReference type="SMART" id="SM01092">
    <property type="entry name" value="CO_deh_flav_C"/>
    <property type="match status" value="1"/>
</dbReference>
<dbReference type="AlphaFoldDB" id="A0A329QR86"/>
<dbReference type="InterPro" id="IPR051312">
    <property type="entry name" value="Diverse_Substr_Oxidored"/>
</dbReference>
<dbReference type="InterPro" id="IPR016166">
    <property type="entry name" value="FAD-bd_PCMH"/>
</dbReference>
<dbReference type="Pfam" id="PF00941">
    <property type="entry name" value="FAD_binding_5"/>
    <property type="match status" value="1"/>
</dbReference>
<dbReference type="PANTHER" id="PTHR42659">
    <property type="entry name" value="XANTHINE DEHYDROGENASE SUBUNIT C-RELATED"/>
    <property type="match status" value="1"/>
</dbReference>
<accession>A0A329QR86</accession>
<proteinExistence type="predicted"/>
<dbReference type="InterPro" id="IPR016169">
    <property type="entry name" value="FAD-bd_PCMH_sub2"/>
</dbReference>
<dbReference type="InterPro" id="IPR016167">
    <property type="entry name" value="FAD-bd_PCMH_sub1"/>
</dbReference>
<gene>
    <name evidence="5" type="ORF">DPM12_12810</name>
</gene>
<dbReference type="OrthoDB" id="9793944at2"/>
<dbReference type="PROSITE" id="PS51387">
    <property type="entry name" value="FAD_PCMH"/>
    <property type="match status" value="1"/>
</dbReference>
<name>A0A329QR86_9ACTN</name>
<evidence type="ECO:0000256" key="1">
    <source>
        <dbReference type="ARBA" id="ARBA00022630"/>
    </source>
</evidence>
<organism evidence="5 6">
    <name type="scientific">Phytoactinopolyspora halophila</name>
    <dbReference type="NCBI Taxonomy" id="1981511"/>
    <lineage>
        <taxon>Bacteria</taxon>
        <taxon>Bacillati</taxon>
        <taxon>Actinomycetota</taxon>
        <taxon>Actinomycetes</taxon>
        <taxon>Jiangellales</taxon>
        <taxon>Jiangellaceae</taxon>
        <taxon>Phytoactinopolyspora</taxon>
    </lineage>
</organism>
<dbReference type="EMBL" id="QMIG01000013">
    <property type="protein sequence ID" value="RAW13218.1"/>
    <property type="molecule type" value="Genomic_DNA"/>
</dbReference>
<dbReference type="Gene3D" id="3.30.465.10">
    <property type="match status" value="1"/>
</dbReference>
<evidence type="ECO:0000313" key="6">
    <source>
        <dbReference type="Proteomes" id="UP000250462"/>
    </source>
</evidence>
<dbReference type="Proteomes" id="UP000250462">
    <property type="component" value="Unassembled WGS sequence"/>
</dbReference>
<evidence type="ECO:0000259" key="4">
    <source>
        <dbReference type="PROSITE" id="PS51387"/>
    </source>
</evidence>
<dbReference type="InterPro" id="IPR005107">
    <property type="entry name" value="CO_DH_flav_C"/>
</dbReference>
<protein>
    <submittedName>
        <fullName evidence="5">Xanthine dehydrogenase family protein subunit M</fullName>
    </submittedName>
</protein>
<comment type="caution">
    <text evidence="5">The sequence shown here is derived from an EMBL/GenBank/DDBJ whole genome shotgun (WGS) entry which is preliminary data.</text>
</comment>
<dbReference type="GO" id="GO:0071949">
    <property type="term" value="F:FAD binding"/>
    <property type="evidence" value="ECO:0007669"/>
    <property type="project" value="InterPro"/>
</dbReference>
<keyword evidence="6" id="KW-1185">Reference proteome</keyword>